<feature type="domain" description="DUF7704" evidence="2">
    <location>
        <begin position="6"/>
        <end position="158"/>
    </location>
</feature>
<name>A0A1Y2CV31_9BASI</name>
<dbReference type="Pfam" id="PF24803">
    <property type="entry name" value="DUF7704"/>
    <property type="match status" value="1"/>
</dbReference>
<feature type="transmembrane region" description="Helical" evidence="1">
    <location>
        <begin position="12"/>
        <end position="31"/>
    </location>
</feature>
<evidence type="ECO:0000313" key="4">
    <source>
        <dbReference type="Proteomes" id="UP000193467"/>
    </source>
</evidence>
<dbReference type="OrthoDB" id="2937326at2759"/>
<dbReference type="InterPro" id="IPR056121">
    <property type="entry name" value="DUF7704"/>
</dbReference>
<keyword evidence="1" id="KW-0812">Transmembrane</keyword>
<dbReference type="InParanoid" id="A0A1Y2CV31"/>
<evidence type="ECO:0000313" key="3">
    <source>
        <dbReference type="EMBL" id="ORY50684.1"/>
    </source>
</evidence>
<proteinExistence type="predicted"/>
<dbReference type="PANTHER" id="PTHR37019">
    <property type="entry name" value="CHROMOSOME 1, WHOLE GENOME SHOTGUN SEQUENCE"/>
    <property type="match status" value="1"/>
</dbReference>
<dbReference type="AlphaFoldDB" id="A0A1Y2CV31"/>
<keyword evidence="1" id="KW-1133">Transmembrane helix</keyword>
<feature type="transmembrane region" description="Helical" evidence="1">
    <location>
        <begin position="101"/>
        <end position="120"/>
    </location>
</feature>
<feature type="transmembrane region" description="Helical" evidence="1">
    <location>
        <begin position="59"/>
        <end position="80"/>
    </location>
</feature>
<reference evidence="3 4" key="1">
    <citation type="submission" date="2016-07" db="EMBL/GenBank/DDBJ databases">
        <title>Pervasive Adenine N6-methylation of Active Genes in Fungi.</title>
        <authorList>
            <consortium name="DOE Joint Genome Institute"/>
            <person name="Mondo S.J."/>
            <person name="Dannebaum R.O."/>
            <person name="Kuo R.C."/>
            <person name="Labutti K."/>
            <person name="Haridas S."/>
            <person name="Kuo A."/>
            <person name="Salamov A."/>
            <person name="Ahrendt S.R."/>
            <person name="Lipzen A."/>
            <person name="Sullivan W."/>
            <person name="Andreopoulos W.B."/>
            <person name="Clum A."/>
            <person name="Lindquist E."/>
            <person name="Daum C."/>
            <person name="Ramamoorthy G.K."/>
            <person name="Gryganskyi A."/>
            <person name="Culley D."/>
            <person name="Magnuson J.K."/>
            <person name="James T.Y."/>
            <person name="O'Malley M.A."/>
            <person name="Stajich J.E."/>
            <person name="Spatafora J.W."/>
            <person name="Visel A."/>
            <person name="Grigoriev I.V."/>
        </authorList>
    </citation>
    <scope>NUCLEOTIDE SEQUENCE [LARGE SCALE GENOMIC DNA]</scope>
    <source>
        <strain evidence="3 4">62-1032</strain>
    </source>
</reference>
<comment type="caution">
    <text evidence="3">The sequence shown here is derived from an EMBL/GenBank/DDBJ whole genome shotgun (WGS) entry which is preliminary data.</text>
</comment>
<protein>
    <recommendedName>
        <fullName evidence="2">DUF7704 domain-containing protein</fullName>
    </recommendedName>
</protein>
<sequence>MLDPYPKLYRLIFGLLEPAGLLGGAAFAILFPNQFHHAYLGSGWLGDASRGSQAGQKGVLVASGMGTCRLIIGVMSSVLLPTFQKTLKGQPQLHETLLRSYLGCLLIGDFAHTFVTLYYTPADVRWHPFSRWTLLLWGNIAGTIFPNFARLAWFAGIGRRGRAVQL</sequence>
<accession>A0A1Y2CV31</accession>
<gene>
    <name evidence="3" type="ORF">BCR35DRAFT_336038</name>
</gene>
<dbReference type="PANTHER" id="PTHR37019:SF2">
    <property type="entry name" value="EXPERA DOMAIN-CONTAINING PROTEIN"/>
    <property type="match status" value="1"/>
</dbReference>
<evidence type="ECO:0000256" key="1">
    <source>
        <dbReference type="SAM" id="Phobius"/>
    </source>
</evidence>
<feature type="transmembrane region" description="Helical" evidence="1">
    <location>
        <begin position="132"/>
        <end position="153"/>
    </location>
</feature>
<keyword evidence="4" id="KW-1185">Reference proteome</keyword>
<organism evidence="3 4">
    <name type="scientific">Leucosporidium creatinivorum</name>
    <dbReference type="NCBI Taxonomy" id="106004"/>
    <lineage>
        <taxon>Eukaryota</taxon>
        <taxon>Fungi</taxon>
        <taxon>Dikarya</taxon>
        <taxon>Basidiomycota</taxon>
        <taxon>Pucciniomycotina</taxon>
        <taxon>Microbotryomycetes</taxon>
        <taxon>Leucosporidiales</taxon>
        <taxon>Leucosporidium</taxon>
    </lineage>
</organism>
<dbReference type="Proteomes" id="UP000193467">
    <property type="component" value="Unassembled WGS sequence"/>
</dbReference>
<dbReference type="STRING" id="106004.A0A1Y2CV31"/>
<keyword evidence="1" id="KW-0472">Membrane</keyword>
<evidence type="ECO:0000259" key="2">
    <source>
        <dbReference type="Pfam" id="PF24803"/>
    </source>
</evidence>
<dbReference type="EMBL" id="MCGR01000109">
    <property type="protein sequence ID" value="ORY50684.1"/>
    <property type="molecule type" value="Genomic_DNA"/>
</dbReference>